<proteinExistence type="predicted"/>
<dbReference type="EMBL" id="QGKY02001925">
    <property type="protein sequence ID" value="KAF2548944.1"/>
    <property type="molecule type" value="Genomic_DNA"/>
</dbReference>
<organism evidence="1">
    <name type="scientific">Brassica cretica</name>
    <name type="common">Mustard</name>
    <dbReference type="NCBI Taxonomy" id="69181"/>
    <lineage>
        <taxon>Eukaryota</taxon>
        <taxon>Viridiplantae</taxon>
        <taxon>Streptophyta</taxon>
        <taxon>Embryophyta</taxon>
        <taxon>Tracheophyta</taxon>
        <taxon>Spermatophyta</taxon>
        <taxon>Magnoliopsida</taxon>
        <taxon>eudicotyledons</taxon>
        <taxon>Gunneridae</taxon>
        <taxon>Pentapetalae</taxon>
        <taxon>rosids</taxon>
        <taxon>malvids</taxon>
        <taxon>Brassicales</taxon>
        <taxon>Brassicaceae</taxon>
        <taxon>Brassiceae</taxon>
        <taxon>Brassica</taxon>
    </lineage>
</organism>
<reference evidence="1" key="1">
    <citation type="submission" date="2019-12" db="EMBL/GenBank/DDBJ databases">
        <title>Genome sequencing and annotation of Brassica cretica.</title>
        <authorList>
            <person name="Studholme D.J."/>
            <person name="Sarris P.F."/>
        </authorList>
    </citation>
    <scope>NUCLEOTIDE SEQUENCE</scope>
    <source>
        <strain evidence="1">PFS-102/07</strain>
        <tissue evidence="1">Leaf</tissue>
    </source>
</reference>
<evidence type="ECO:0000313" key="1">
    <source>
        <dbReference type="EMBL" id="KAF2548944.1"/>
    </source>
</evidence>
<dbReference type="AlphaFoldDB" id="A0A8S9GW34"/>
<gene>
    <name evidence="1" type="ORF">F2Q70_00022874</name>
</gene>
<accession>A0A8S9GW34</accession>
<protein>
    <submittedName>
        <fullName evidence="1">Uncharacterized protein</fullName>
    </submittedName>
</protein>
<comment type="caution">
    <text evidence="1">The sequence shown here is derived from an EMBL/GenBank/DDBJ whole genome shotgun (WGS) entry which is preliminary data.</text>
</comment>
<sequence length="86" mass="9807">MTCLLPPTSNISSPPLQMILANKKIDHNDYFCKLWLCYSSLSCSFFSPKFQCRQSCGLCGFMLRQVLQQELDANLLNVLVMIKIDV</sequence>
<name>A0A8S9GW34_BRACR</name>